<dbReference type="InterPro" id="IPR036388">
    <property type="entry name" value="WH-like_DNA-bd_sf"/>
</dbReference>
<dbReference type="Proteomes" id="UP000521358">
    <property type="component" value="Unassembled WGS sequence"/>
</dbReference>
<sequence length="87" mass="10417">MKEQLIIMPEGELKDLVKKIITEVHKNSFEKKESAYPYMNKKETCKYIGRSNNTLDKLIRYESFPVIKKGRTLFFNKNDIDNWMKNI</sequence>
<evidence type="ECO:0000259" key="1">
    <source>
        <dbReference type="Pfam" id="PF12728"/>
    </source>
</evidence>
<reference evidence="2 3" key="1">
    <citation type="submission" date="2020-03" db="EMBL/GenBank/DDBJ databases">
        <title>Bacterial samples isolated from urine from healthy bovine heifers (Gyr breed).</title>
        <authorList>
            <person name="Giannattasio-Ferraz S."/>
            <person name="Maskeri L."/>
            <person name="Penido A."/>
            <person name="Barbosa-Stancioli E.F."/>
            <person name="Putonti C."/>
        </authorList>
    </citation>
    <scope>NUCLEOTIDE SEQUENCE [LARGE SCALE GENOMIC DNA]</scope>
    <source>
        <strain evidence="2 3">UFMG-H7</strain>
    </source>
</reference>
<dbReference type="AlphaFoldDB" id="A0A7X6I316"/>
<dbReference type="InterPro" id="IPR041657">
    <property type="entry name" value="HTH_17"/>
</dbReference>
<name>A0A7X6I316_9ENTE</name>
<dbReference type="EMBL" id="JAAVMB010000008">
    <property type="protein sequence ID" value="NKC68051.1"/>
    <property type="molecule type" value="Genomic_DNA"/>
</dbReference>
<dbReference type="InterPro" id="IPR009061">
    <property type="entry name" value="DNA-bd_dom_put_sf"/>
</dbReference>
<dbReference type="Gene3D" id="1.10.10.10">
    <property type="entry name" value="Winged helix-like DNA-binding domain superfamily/Winged helix DNA-binding domain"/>
    <property type="match status" value="1"/>
</dbReference>
<organism evidence="2 3">
    <name type="scientific">Vagococcus fluvialis</name>
    <dbReference type="NCBI Taxonomy" id="2738"/>
    <lineage>
        <taxon>Bacteria</taxon>
        <taxon>Bacillati</taxon>
        <taxon>Bacillota</taxon>
        <taxon>Bacilli</taxon>
        <taxon>Lactobacillales</taxon>
        <taxon>Enterococcaceae</taxon>
        <taxon>Vagococcus</taxon>
    </lineage>
</organism>
<dbReference type="Pfam" id="PF12728">
    <property type="entry name" value="HTH_17"/>
    <property type="match status" value="1"/>
</dbReference>
<gene>
    <name evidence="2" type="ORF">HED35_08130</name>
</gene>
<dbReference type="SUPFAM" id="SSF46955">
    <property type="entry name" value="Putative DNA-binding domain"/>
    <property type="match status" value="1"/>
</dbReference>
<feature type="domain" description="Helix-turn-helix" evidence="1">
    <location>
        <begin position="38"/>
        <end position="85"/>
    </location>
</feature>
<evidence type="ECO:0000313" key="2">
    <source>
        <dbReference type="EMBL" id="NKC68051.1"/>
    </source>
</evidence>
<accession>A0A7X6I316</accession>
<evidence type="ECO:0000313" key="3">
    <source>
        <dbReference type="Proteomes" id="UP000521358"/>
    </source>
</evidence>
<dbReference type="RefSeq" id="WP_167807297.1">
    <property type="nucleotide sequence ID" value="NZ_JAAVMB010000008.1"/>
</dbReference>
<protein>
    <submittedName>
        <fullName evidence="2">Helix-turn-helix domain-containing protein</fullName>
    </submittedName>
</protein>
<proteinExistence type="predicted"/>
<comment type="caution">
    <text evidence="2">The sequence shown here is derived from an EMBL/GenBank/DDBJ whole genome shotgun (WGS) entry which is preliminary data.</text>
</comment>